<dbReference type="AlphaFoldDB" id="A0A926KQI7"/>
<name>A0A926KQI7_9BACL</name>
<reference evidence="1" key="1">
    <citation type="submission" date="2020-09" db="EMBL/GenBank/DDBJ databases">
        <title>Draft Genome Sequence of Paenibacillus sp. WST5.</title>
        <authorList>
            <person name="Bao Z."/>
        </authorList>
    </citation>
    <scope>NUCLEOTIDE SEQUENCE</scope>
    <source>
        <strain evidence="1">WST5</strain>
    </source>
</reference>
<dbReference type="Proteomes" id="UP000650466">
    <property type="component" value="Unassembled WGS sequence"/>
</dbReference>
<comment type="caution">
    <text evidence="1">The sequence shown here is derived from an EMBL/GenBank/DDBJ whole genome shotgun (WGS) entry which is preliminary data.</text>
</comment>
<dbReference type="RefSeq" id="WP_188175431.1">
    <property type="nucleotide sequence ID" value="NZ_JACVVD010000005.1"/>
</dbReference>
<gene>
    <name evidence="1" type="ORF">ICC18_15980</name>
</gene>
<proteinExistence type="predicted"/>
<organism evidence="1 2">
    <name type="scientific">Paenibacillus sedimenti</name>
    <dbReference type="NCBI Taxonomy" id="2770274"/>
    <lineage>
        <taxon>Bacteria</taxon>
        <taxon>Bacillati</taxon>
        <taxon>Bacillota</taxon>
        <taxon>Bacilli</taxon>
        <taxon>Bacillales</taxon>
        <taxon>Paenibacillaceae</taxon>
        <taxon>Paenibacillus</taxon>
    </lineage>
</organism>
<dbReference type="EMBL" id="JACVVD010000005">
    <property type="protein sequence ID" value="MBD0381622.1"/>
    <property type="molecule type" value="Genomic_DNA"/>
</dbReference>
<accession>A0A926KQI7</accession>
<evidence type="ECO:0000313" key="2">
    <source>
        <dbReference type="Proteomes" id="UP000650466"/>
    </source>
</evidence>
<keyword evidence="2" id="KW-1185">Reference proteome</keyword>
<evidence type="ECO:0000313" key="1">
    <source>
        <dbReference type="EMBL" id="MBD0381622.1"/>
    </source>
</evidence>
<sequence length="85" mass="10055">MRVRQTVRKKRKNMTRYKKKLTSTTLRKTKKIKTVKVVKKRYRYSLSAIQRGGYDLGFNRGYDSGYEDGFSKGFEDGYEFTYSAS</sequence>
<evidence type="ECO:0008006" key="3">
    <source>
        <dbReference type="Google" id="ProtNLM"/>
    </source>
</evidence>
<protein>
    <recommendedName>
        <fullName evidence="3">Essential protein Yae1 N-terminal domain-containing protein</fullName>
    </recommendedName>
</protein>